<dbReference type="AlphaFoldDB" id="A0A5C1I1B8"/>
<dbReference type="Proteomes" id="UP000251402">
    <property type="component" value="Chromosome"/>
</dbReference>
<dbReference type="SUPFAM" id="SSF52172">
    <property type="entry name" value="CheY-like"/>
    <property type="match status" value="1"/>
</dbReference>
<evidence type="ECO:0000259" key="5">
    <source>
        <dbReference type="PROSITE" id="PS50110"/>
    </source>
</evidence>
<dbReference type="GO" id="GO:0006355">
    <property type="term" value="P:regulation of DNA-templated transcription"/>
    <property type="evidence" value="ECO:0007669"/>
    <property type="project" value="InterPro"/>
</dbReference>
<dbReference type="InterPro" id="IPR011006">
    <property type="entry name" value="CheY-like_superfamily"/>
</dbReference>
<evidence type="ECO:0000256" key="1">
    <source>
        <dbReference type="ARBA" id="ARBA00022553"/>
    </source>
</evidence>
<evidence type="ECO:0000256" key="2">
    <source>
        <dbReference type="ARBA" id="ARBA00023125"/>
    </source>
</evidence>
<feature type="modified residue" description="4-aspartylphosphate" evidence="3">
    <location>
        <position position="87"/>
    </location>
</feature>
<sequence>MAARVYNTKQLVFFRIRIKYRFMVNLKMENTLEKLSVIIADDHTLFINGLRMLLQGEPDIEVISVAANGKEMLHLLHTHTPNLVLLDINMPGINGFEVLKRIKDYYPKIKVIMLSTYNEEHLIEKAKTEGANGYLFKNAEKAELLSVMRSVAGGQLCFPYKQPAVSSSLNETDPFLKQFQLTKRETELLQFIKQNFTNQQMADHLHLSIYTVETHRKNIMQKLNLKNPVELNRFIMQYNL</sequence>
<proteinExistence type="predicted"/>
<keyword evidence="7" id="KW-1185">Reference proteome</keyword>
<dbReference type="PRINTS" id="PR00038">
    <property type="entry name" value="HTHLUXR"/>
</dbReference>
<keyword evidence="2" id="KW-0238">DNA-binding</keyword>
<dbReference type="GO" id="GO:0000160">
    <property type="term" value="P:phosphorelay signal transduction system"/>
    <property type="evidence" value="ECO:0007669"/>
    <property type="project" value="InterPro"/>
</dbReference>
<evidence type="ECO:0000313" key="7">
    <source>
        <dbReference type="Proteomes" id="UP000251402"/>
    </source>
</evidence>
<protein>
    <submittedName>
        <fullName evidence="6">Response regulator transcription factor</fullName>
    </submittedName>
</protein>
<dbReference type="SMART" id="SM00448">
    <property type="entry name" value="REC"/>
    <property type="match status" value="1"/>
</dbReference>
<dbReference type="PANTHER" id="PTHR45566:SF2">
    <property type="entry name" value="NARL SUBFAMILY"/>
    <property type="match status" value="1"/>
</dbReference>
<reference evidence="6" key="1">
    <citation type="submission" date="2019-08" db="EMBL/GenBank/DDBJ databases">
        <title>Comparative genome analysis confer to the adaptation heavy metal polluted environment.</title>
        <authorList>
            <person name="Li Y."/>
        </authorList>
    </citation>
    <scope>NUCLEOTIDE SEQUENCE [LARGE SCALE GENOMIC DNA]</scope>
    <source>
        <strain evidence="6">P1</strain>
    </source>
</reference>
<evidence type="ECO:0000256" key="3">
    <source>
        <dbReference type="PROSITE-ProRule" id="PRU00169"/>
    </source>
</evidence>
<dbReference type="CDD" id="cd17535">
    <property type="entry name" value="REC_NarL-like"/>
    <property type="match status" value="1"/>
</dbReference>
<dbReference type="KEGG" id="mrub:DEO27_013490"/>
<dbReference type="Gene3D" id="3.40.50.2300">
    <property type="match status" value="1"/>
</dbReference>
<feature type="domain" description="Response regulatory" evidence="5">
    <location>
        <begin position="36"/>
        <end position="152"/>
    </location>
</feature>
<name>A0A5C1I1B8_9SPHI</name>
<dbReference type="SUPFAM" id="SSF46894">
    <property type="entry name" value="C-terminal effector domain of the bipartite response regulators"/>
    <property type="match status" value="1"/>
</dbReference>
<dbReference type="GO" id="GO:0003677">
    <property type="term" value="F:DNA binding"/>
    <property type="evidence" value="ECO:0007669"/>
    <property type="project" value="UniProtKB-KW"/>
</dbReference>
<dbReference type="EMBL" id="CP043450">
    <property type="protein sequence ID" value="QEM10991.1"/>
    <property type="molecule type" value="Genomic_DNA"/>
</dbReference>
<dbReference type="CDD" id="cd06170">
    <property type="entry name" value="LuxR_C_like"/>
    <property type="match status" value="1"/>
</dbReference>
<dbReference type="InterPro" id="IPR058245">
    <property type="entry name" value="NreC/VraR/RcsB-like_REC"/>
</dbReference>
<dbReference type="OrthoDB" id="9797341at2"/>
<accession>A0A5C1I1B8</accession>
<dbReference type="PANTHER" id="PTHR45566">
    <property type="entry name" value="HTH-TYPE TRANSCRIPTIONAL REGULATOR YHJB-RELATED"/>
    <property type="match status" value="1"/>
</dbReference>
<evidence type="ECO:0000313" key="6">
    <source>
        <dbReference type="EMBL" id="QEM10991.1"/>
    </source>
</evidence>
<dbReference type="PROSITE" id="PS50110">
    <property type="entry name" value="RESPONSE_REGULATORY"/>
    <property type="match status" value="1"/>
</dbReference>
<evidence type="ECO:0000259" key="4">
    <source>
        <dbReference type="PROSITE" id="PS50043"/>
    </source>
</evidence>
<dbReference type="PROSITE" id="PS50043">
    <property type="entry name" value="HTH_LUXR_2"/>
    <property type="match status" value="1"/>
</dbReference>
<dbReference type="Pfam" id="PF00196">
    <property type="entry name" value="GerE"/>
    <property type="match status" value="1"/>
</dbReference>
<organism evidence="6 7">
    <name type="scientific">Mucilaginibacter rubeus</name>
    <dbReference type="NCBI Taxonomy" id="2027860"/>
    <lineage>
        <taxon>Bacteria</taxon>
        <taxon>Pseudomonadati</taxon>
        <taxon>Bacteroidota</taxon>
        <taxon>Sphingobacteriia</taxon>
        <taxon>Sphingobacteriales</taxon>
        <taxon>Sphingobacteriaceae</taxon>
        <taxon>Mucilaginibacter</taxon>
    </lineage>
</organism>
<dbReference type="InterPro" id="IPR001789">
    <property type="entry name" value="Sig_transdc_resp-reg_receiver"/>
</dbReference>
<dbReference type="SMART" id="SM00421">
    <property type="entry name" value="HTH_LUXR"/>
    <property type="match status" value="1"/>
</dbReference>
<dbReference type="Pfam" id="PF00072">
    <property type="entry name" value="Response_reg"/>
    <property type="match status" value="1"/>
</dbReference>
<feature type="domain" description="HTH luxR-type" evidence="4">
    <location>
        <begin position="174"/>
        <end position="239"/>
    </location>
</feature>
<keyword evidence="1 3" id="KW-0597">Phosphoprotein</keyword>
<dbReference type="InterPro" id="IPR000792">
    <property type="entry name" value="Tscrpt_reg_LuxR_C"/>
</dbReference>
<dbReference type="InterPro" id="IPR051015">
    <property type="entry name" value="EvgA-like"/>
</dbReference>
<gene>
    <name evidence="6" type="ORF">DEO27_013490</name>
</gene>
<dbReference type="InterPro" id="IPR016032">
    <property type="entry name" value="Sig_transdc_resp-reg_C-effctor"/>
</dbReference>